<reference evidence="8" key="1">
    <citation type="submission" date="2020-04" db="EMBL/GenBank/DDBJ databases">
        <authorList>
            <person name="Sombolestani A."/>
        </authorList>
    </citation>
    <scope>NUCLEOTIDE SEQUENCE</scope>
    <source>
        <strain evidence="8">LMG1408</strain>
    </source>
</reference>
<dbReference type="InterPro" id="IPR050835">
    <property type="entry name" value="ABC_transporter_sub-D"/>
</dbReference>
<dbReference type="Proteomes" id="UP000603665">
    <property type="component" value="Unassembled WGS sequence"/>
</dbReference>
<sequence>MLLTSRVFLSPQNPGQFIARIGNLTLESGERWLVRGPSGSGKSTFLRALAGLWRHGSGAVSFNMRQAMFLPQRSYVPSGTLRQALSYPATPDRYETLSCQRVLEAVNLAGYSHRLDEIADWGDVLSPGEQQRLAVARALLFRPAILFLDEATSALDEGNERRLYEALLSALPGTTFISVAHRDALCRFHDHEIVLGDGNAVFSVLEK</sequence>
<dbReference type="InterPro" id="IPR027417">
    <property type="entry name" value="P-loop_NTPase"/>
</dbReference>
<evidence type="ECO:0000256" key="4">
    <source>
        <dbReference type="ARBA" id="ARBA00022840"/>
    </source>
</evidence>
<dbReference type="GO" id="GO:0005524">
    <property type="term" value="F:ATP binding"/>
    <property type="evidence" value="ECO:0007669"/>
    <property type="project" value="UniProtKB-KW"/>
</dbReference>
<keyword evidence="4 8" id="KW-0067">ATP-binding</keyword>
<evidence type="ECO:0000259" key="7">
    <source>
        <dbReference type="PROSITE" id="PS50893"/>
    </source>
</evidence>
<name>A0AB35AM04_GLUOY</name>
<dbReference type="PROSITE" id="PS00211">
    <property type="entry name" value="ABC_TRANSPORTER_1"/>
    <property type="match status" value="1"/>
</dbReference>
<organism evidence="8 9">
    <name type="scientific">Gluconobacter oxydans</name>
    <name type="common">Gluconobacter suboxydans</name>
    <dbReference type="NCBI Taxonomy" id="442"/>
    <lineage>
        <taxon>Bacteria</taxon>
        <taxon>Pseudomonadati</taxon>
        <taxon>Pseudomonadota</taxon>
        <taxon>Alphaproteobacteria</taxon>
        <taxon>Acetobacterales</taxon>
        <taxon>Acetobacteraceae</taxon>
        <taxon>Gluconobacter</taxon>
    </lineage>
</organism>
<keyword evidence="1" id="KW-0813">Transport</keyword>
<dbReference type="AlphaFoldDB" id="A0AB35AM04"/>
<dbReference type="Gene3D" id="3.40.50.300">
    <property type="entry name" value="P-loop containing nucleotide triphosphate hydrolases"/>
    <property type="match status" value="1"/>
</dbReference>
<evidence type="ECO:0000256" key="1">
    <source>
        <dbReference type="ARBA" id="ARBA00022448"/>
    </source>
</evidence>
<accession>A0AB35AM04</accession>
<evidence type="ECO:0000256" key="2">
    <source>
        <dbReference type="ARBA" id="ARBA00022692"/>
    </source>
</evidence>
<evidence type="ECO:0000256" key="3">
    <source>
        <dbReference type="ARBA" id="ARBA00022741"/>
    </source>
</evidence>
<gene>
    <name evidence="8" type="ORF">HKD20_01365</name>
</gene>
<keyword evidence="6" id="KW-0472">Membrane</keyword>
<dbReference type="PANTHER" id="PTHR11384">
    <property type="entry name" value="ATP-BINDING CASSETTE, SUB-FAMILY D MEMBER"/>
    <property type="match status" value="1"/>
</dbReference>
<dbReference type="EMBL" id="JABCQL010000002">
    <property type="protein sequence ID" value="MBF0855181.1"/>
    <property type="molecule type" value="Genomic_DNA"/>
</dbReference>
<dbReference type="Pfam" id="PF00005">
    <property type="entry name" value="ABC_tran"/>
    <property type="match status" value="1"/>
</dbReference>
<comment type="caution">
    <text evidence="8">The sequence shown here is derived from an EMBL/GenBank/DDBJ whole genome shotgun (WGS) entry which is preliminary data.</text>
</comment>
<dbReference type="PANTHER" id="PTHR11384:SF59">
    <property type="entry name" value="LYSOSOMAL COBALAMIN TRANSPORTER ABCD4"/>
    <property type="match status" value="1"/>
</dbReference>
<dbReference type="InterPro" id="IPR003593">
    <property type="entry name" value="AAA+_ATPase"/>
</dbReference>
<dbReference type="CDD" id="cd03223">
    <property type="entry name" value="ABCD_peroxisomal_ALDP"/>
    <property type="match status" value="1"/>
</dbReference>
<keyword evidence="5" id="KW-1133">Transmembrane helix</keyword>
<evidence type="ECO:0000313" key="8">
    <source>
        <dbReference type="EMBL" id="MBF0855181.1"/>
    </source>
</evidence>
<dbReference type="GO" id="GO:0005886">
    <property type="term" value="C:plasma membrane"/>
    <property type="evidence" value="ECO:0007669"/>
    <property type="project" value="TreeGrafter"/>
</dbReference>
<feature type="domain" description="ABC transporter" evidence="7">
    <location>
        <begin position="2"/>
        <end position="207"/>
    </location>
</feature>
<keyword evidence="2" id="KW-0812">Transmembrane</keyword>
<dbReference type="GO" id="GO:0016887">
    <property type="term" value="F:ATP hydrolysis activity"/>
    <property type="evidence" value="ECO:0007669"/>
    <property type="project" value="InterPro"/>
</dbReference>
<evidence type="ECO:0000256" key="5">
    <source>
        <dbReference type="ARBA" id="ARBA00022989"/>
    </source>
</evidence>
<keyword evidence="3" id="KW-0547">Nucleotide-binding</keyword>
<evidence type="ECO:0000313" key="9">
    <source>
        <dbReference type="Proteomes" id="UP000603665"/>
    </source>
</evidence>
<dbReference type="InterPro" id="IPR017871">
    <property type="entry name" value="ABC_transporter-like_CS"/>
</dbReference>
<reference evidence="8" key="2">
    <citation type="submission" date="2023-10" db="EMBL/GenBank/DDBJ databases">
        <title>Description of novel Gluconobacter species.</title>
        <authorList>
            <person name="Cleenwerck I."/>
            <person name="Cnockaert M."/>
            <person name="Borremans W."/>
            <person name="Wieme A.D."/>
            <person name="De Vuyst L."/>
            <person name="Vandamme P."/>
        </authorList>
    </citation>
    <scope>NUCLEOTIDE SEQUENCE</scope>
    <source>
        <strain evidence="8">LMG1408</strain>
    </source>
</reference>
<dbReference type="SMART" id="SM00382">
    <property type="entry name" value="AAA"/>
    <property type="match status" value="1"/>
</dbReference>
<dbReference type="SUPFAM" id="SSF52540">
    <property type="entry name" value="P-loop containing nucleoside triphosphate hydrolases"/>
    <property type="match status" value="1"/>
</dbReference>
<protein>
    <submittedName>
        <fullName evidence="8">ATP-binding cassette domain-containing protein</fullName>
    </submittedName>
</protein>
<proteinExistence type="predicted"/>
<dbReference type="PROSITE" id="PS50893">
    <property type="entry name" value="ABC_TRANSPORTER_2"/>
    <property type="match status" value="1"/>
</dbReference>
<evidence type="ECO:0000256" key="6">
    <source>
        <dbReference type="ARBA" id="ARBA00023136"/>
    </source>
</evidence>
<dbReference type="InterPro" id="IPR003439">
    <property type="entry name" value="ABC_transporter-like_ATP-bd"/>
</dbReference>